<reference evidence="6 7" key="1">
    <citation type="submission" date="2016-02" db="EMBL/GenBank/DDBJ databases">
        <title>Draft genome sequence of Acidibacillus ferrooxidans SLC66.</title>
        <authorList>
            <person name="Oliveira G."/>
            <person name="Nancucheo I."/>
            <person name="Dall'Agnol H."/>
            <person name="Johnson B."/>
            <person name="Oliveira R."/>
            <person name="Nunes G.L."/>
            <person name="Tzotzos G."/>
            <person name="Orellana S.C."/>
            <person name="Salim A.C."/>
            <person name="Araujo F.M."/>
        </authorList>
    </citation>
    <scope>NUCLEOTIDE SEQUENCE [LARGE SCALE GENOMIC DNA]</scope>
    <source>
        <strain evidence="6 7">SLC66</strain>
    </source>
</reference>
<dbReference type="AlphaFoldDB" id="A0A853KCT4"/>
<sequence length="226" mass="25714">MEYNVRHVQDFLKKATRILAITGAGISRASGLPVMSSEFYGIRLEHLFSLEHAQRHQNEFERYYRKMTTEFLHAEPNAAHRTLARHGVHVITQNIDGLDRRAGNKNVIELHGNLHAVRCRTCGYRLPVFQMTASTWQCMRCHGALWPDVVLEGEAVYDLWKAVCLASTCSAALVVGTRLEMSPLVKLLAILRSRHVPIWQINETAEQLVPILFQARELDDECVTLV</sequence>
<dbReference type="EC" id="2.3.1.286" evidence="1"/>
<dbReference type="GO" id="GO:0046872">
    <property type="term" value="F:metal ion binding"/>
    <property type="evidence" value="ECO:0007669"/>
    <property type="project" value="UniProtKB-KW"/>
</dbReference>
<evidence type="ECO:0000256" key="1">
    <source>
        <dbReference type="ARBA" id="ARBA00012928"/>
    </source>
</evidence>
<evidence type="ECO:0000313" key="7">
    <source>
        <dbReference type="Proteomes" id="UP000077421"/>
    </source>
</evidence>
<dbReference type="InterPro" id="IPR003000">
    <property type="entry name" value="Sirtuin"/>
</dbReference>
<dbReference type="OrthoDB" id="9800582at2"/>
<dbReference type="Proteomes" id="UP000077421">
    <property type="component" value="Unassembled WGS sequence"/>
</dbReference>
<dbReference type="GO" id="GO:0070403">
    <property type="term" value="F:NAD+ binding"/>
    <property type="evidence" value="ECO:0007669"/>
    <property type="project" value="InterPro"/>
</dbReference>
<evidence type="ECO:0000256" key="2">
    <source>
        <dbReference type="ARBA" id="ARBA00022679"/>
    </source>
</evidence>
<feature type="binding site" evidence="4">
    <location>
        <position position="141"/>
    </location>
    <ligand>
        <name>Zn(2+)</name>
        <dbReference type="ChEBI" id="CHEBI:29105"/>
    </ligand>
</feature>
<evidence type="ECO:0000259" key="5">
    <source>
        <dbReference type="PROSITE" id="PS50305"/>
    </source>
</evidence>
<dbReference type="RefSeq" id="WP_067561859.1">
    <property type="nucleotide sequence ID" value="NZ_LSUQ01000007.1"/>
</dbReference>
<keyword evidence="4" id="KW-0479">Metal-binding</keyword>
<feature type="domain" description="Deacetylase sirtuin-type" evidence="5">
    <location>
        <begin position="1"/>
        <end position="226"/>
    </location>
</feature>
<dbReference type="SUPFAM" id="SSF52467">
    <property type="entry name" value="DHS-like NAD/FAD-binding domain"/>
    <property type="match status" value="1"/>
</dbReference>
<feature type="binding site" evidence="4">
    <location>
        <position position="138"/>
    </location>
    <ligand>
        <name>Zn(2+)</name>
        <dbReference type="ChEBI" id="CHEBI:29105"/>
    </ligand>
</feature>
<organism evidence="6 7">
    <name type="scientific">Ferroacidibacillus organovorans</name>
    <dbReference type="NCBI Taxonomy" id="1765683"/>
    <lineage>
        <taxon>Bacteria</taxon>
        <taxon>Bacillati</taxon>
        <taxon>Bacillota</taxon>
        <taxon>Bacilli</taxon>
        <taxon>Bacillales</taxon>
        <taxon>Alicyclobacillaceae</taxon>
        <taxon>Ferroacidibacillus</taxon>
    </lineage>
</organism>
<accession>A0A853KCT4</accession>
<proteinExistence type="predicted"/>
<dbReference type="PROSITE" id="PS50305">
    <property type="entry name" value="SIRTUIN"/>
    <property type="match status" value="1"/>
</dbReference>
<gene>
    <name evidence="6" type="ORF">AYW79_03850</name>
</gene>
<dbReference type="InterPro" id="IPR029035">
    <property type="entry name" value="DHS-like_NAD/FAD-binding_dom"/>
</dbReference>
<evidence type="ECO:0000256" key="4">
    <source>
        <dbReference type="PROSITE-ProRule" id="PRU00236"/>
    </source>
</evidence>
<dbReference type="PANTHER" id="PTHR11085:SF10">
    <property type="entry name" value="NAD-DEPENDENT PROTEIN DEACYLASE SIRTUIN-5, MITOCHONDRIAL-RELATED"/>
    <property type="match status" value="1"/>
</dbReference>
<feature type="binding site" evidence="4">
    <location>
        <position position="119"/>
    </location>
    <ligand>
        <name>Zn(2+)</name>
        <dbReference type="ChEBI" id="CHEBI:29105"/>
    </ligand>
</feature>
<protein>
    <recommendedName>
        <fullName evidence="1">protein acetyllysine N-acetyltransferase</fullName>
        <ecNumber evidence="1">2.3.1.286</ecNumber>
    </recommendedName>
</protein>
<name>A0A853KCT4_9BACL</name>
<dbReference type="PANTHER" id="PTHR11085">
    <property type="entry name" value="NAD-DEPENDENT PROTEIN DEACYLASE SIRTUIN-5, MITOCHONDRIAL-RELATED"/>
    <property type="match status" value="1"/>
</dbReference>
<dbReference type="EMBL" id="LSUQ01000007">
    <property type="protein sequence ID" value="OAG94687.1"/>
    <property type="molecule type" value="Genomic_DNA"/>
</dbReference>
<keyword evidence="4" id="KW-0862">Zinc</keyword>
<keyword evidence="2" id="KW-0808">Transferase</keyword>
<feature type="binding site" evidence="4">
    <location>
        <position position="122"/>
    </location>
    <ligand>
        <name>Zn(2+)</name>
        <dbReference type="ChEBI" id="CHEBI:29105"/>
    </ligand>
</feature>
<keyword evidence="3" id="KW-0520">NAD</keyword>
<dbReference type="Gene3D" id="3.30.1600.10">
    <property type="entry name" value="SIR2/SIRT2 'Small Domain"/>
    <property type="match status" value="1"/>
</dbReference>
<dbReference type="InterPro" id="IPR050134">
    <property type="entry name" value="NAD-dep_sirtuin_deacylases"/>
</dbReference>
<dbReference type="InterPro" id="IPR026591">
    <property type="entry name" value="Sirtuin_cat_small_dom_sf"/>
</dbReference>
<dbReference type="InterPro" id="IPR026590">
    <property type="entry name" value="Ssirtuin_cat_dom"/>
</dbReference>
<dbReference type="Gene3D" id="3.40.50.1220">
    <property type="entry name" value="TPP-binding domain"/>
    <property type="match status" value="1"/>
</dbReference>
<comment type="caution">
    <text evidence="6">The sequence shown here is derived from an EMBL/GenBank/DDBJ whole genome shotgun (WGS) entry which is preliminary data.</text>
</comment>
<evidence type="ECO:0000313" key="6">
    <source>
        <dbReference type="EMBL" id="OAG94687.1"/>
    </source>
</evidence>
<dbReference type="Pfam" id="PF02146">
    <property type="entry name" value="SIR2"/>
    <property type="match status" value="1"/>
</dbReference>
<dbReference type="GO" id="GO:0017136">
    <property type="term" value="F:histone deacetylase activity, NAD-dependent"/>
    <property type="evidence" value="ECO:0007669"/>
    <property type="project" value="TreeGrafter"/>
</dbReference>
<feature type="active site" description="Proton acceptor" evidence="4">
    <location>
        <position position="111"/>
    </location>
</feature>
<evidence type="ECO:0000256" key="3">
    <source>
        <dbReference type="ARBA" id="ARBA00023027"/>
    </source>
</evidence>